<dbReference type="SUPFAM" id="SSF81901">
    <property type="entry name" value="HCP-like"/>
    <property type="match status" value="2"/>
</dbReference>
<evidence type="ECO:0008006" key="3">
    <source>
        <dbReference type="Google" id="ProtNLM"/>
    </source>
</evidence>
<organism evidence="1 2">
    <name type="scientific">Pigmentiphaga daeguensis</name>
    <dbReference type="NCBI Taxonomy" id="414049"/>
    <lineage>
        <taxon>Bacteria</taxon>
        <taxon>Pseudomonadati</taxon>
        <taxon>Pseudomonadota</taxon>
        <taxon>Betaproteobacteria</taxon>
        <taxon>Burkholderiales</taxon>
        <taxon>Alcaligenaceae</taxon>
        <taxon>Pigmentiphaga</taxon>
    </lineage>
</organism>
<keyword evidence="2" id="KW-1185">Reference proteome</keyword>
<dbReference type="EMBL" id="BAAAEN010000004">
    <property type="protein sequence ID" value="GAA0499604.1"/>
    <property type="molecule type" value="Genomic_DNA"/>
</dbReference>
<reference evidence="1 2" key="1">
    <citation type="journal article" date="2019" name="Int. J. Syst. Evol. Microbiol.">
        <title>The Global Catalogue of Microorganisms (GCM) 10K type strain sequencing project: providing services to taxonomists for standard genome sequencing and annotation.</title>
        <authorList>
            <consortium name="The Broad Institute Genomics Platform"/>
            <consortium name="The Broad Institute Genome Sequencing Center for Infectious Disease"/>
            <person name="Wu L."/>
            <person name="Ma J."/>
        </authorList>
    </citation>
    <scope>NUCLEOTIDE SEQUENCE [LARGE SCALE GENOMIC DNA]</scope>
    <source>
        <strain evidence="1 2">JCM 14330</strain>
    </source>
</reference>
<proteinExistence type="predicted"/>
<dbReference type="PANTHER" id="PTHR11102:SF160">
    <property type="entry name" value="ERAD-ASSOCIATED E3 UBIQUITIN-PROTEIN LIGASE COMPONENT HRD3"/>
    <property type="match status" value="1"/>
</dbReference>
<dbReference type="InterPro" id="IPR006597">
    <property type="entry name" value="Sel1-like"/>
</dbReference>
<dbReference type="InterPro" id="IPR050767">
    <property type="entry name" value="Sel1_AlgK"/>
</dbReference>
<dbReference type="Pfam" id="PF08238">
    <property type="entry name" value="Sel1"/>
    <property type="match status" value="5"/>
</dbReference>
<evidence type="ECO:0000313" key="1">
    <source>
        <dbReference type="EMBL" id="GAA0499604.1"/>
    </source>
</evidence>
<name>A0ABN1BK30_9BURK</name>
<sequence length="246" mass="26156">MPSAKAVDGTGPRPRETAVPARMAAWLVLGGWLAVAAGGDIPGARPGDDAAAAYEMARHYGGLTGAALDRQKSFGYMSKAAELGHGPAQVDLAFMYYNGNDRVPKDLSQAFRLFRKAAAGGSVIAQCMLGDFYGQGLGGAPRDDKEAFKWHRLAASGNDRCSPKSQYALYQAYAAGRGVARDTRTAVAWLERAAQAGNPVAQARLGRAYLEGDLVPIDLEQGKAWLKKSREGVAPHDDEEEGAHDH</sequence>
<dbReference type="Gene3D" id="1.25.40.10">
    <property type="entry name" value="Tetratricopeptide repeat domain"/>
    <property type="match status" value="1"/>
</dbReference>
<evidence type="ECO:0000313" key="2">
    <source>
        <dbReference type="Proteomes" id="UP001501706"/>
    </source>
</evidence>
<dbReference type="InterPro" id="IPR011990">
    <property type="entry name" value="TPR-like_helical_dom_sf"/>
</dbReference>
<dbReference type="PANTHER" id="PTHR11102">
    <property type="entry name" value="SEL-1-LIKE PROTEIN"/>
    <property type="match status" value="1"/>
</dbReference>
<dbReference type="SMART" id="SM00671">
    <property type="entry name" value="SEL1"/>
    <property type="match status" value="5"/>
</dbReference>
<accession>A0ABN1BK30</accession>
<gene>
    <name evidence="1" type="ORF">GCM10009097_15060</name>
</gene>
<comment type="caution">
    <text evidence="1">The sequence shown here is derived from an EMBL/GenBank/DDBJ whole genome shotgun (WGS) entry which is preliminary data.</text>
</comment>
<dbReference type="Proteomes" id="UP001501706">
    <property type="component" value="Unassembled WGS sequence"/>
</dbReference>
<protein>
    <recommendedName>
        <fullName evidence="3">Sel1 repeat family protein</fullName>
    </recommendedName>
</protein>